<keyword evidence="3" id="KW-1185">Reference proteome</keyword>
<sequence>MSKVLYFPFLSLCLLLCLISCKKADPDPDPLQLLTGKVWQMNEIRYLQNNTSYYYKRGGNGNNVNFDDAIIKFNLDGTGTTNWQGNSVSFTWTFVNNDKTKIAYTLSSGDIRLINWDNVTYSESMLTYTESYLRNGTNSLAQASRTPR</sequence>
<dbReference type="EMBL" id="JAFMYU010000014">
    <property type="protein sequence ID" value="MBO0932740.1"/>
    <property type="molecule type" value="Genomic_DNA"/>
</dbReference>
<gene>
    <name evidence="2" type="ORF">J2I48_17150</name>
</gene>
<keyword evidence="1" id="KW-0732">Signal</keyword>
<feature type="chain" id="PRO_5037291039" description="Lipocalin-like domain-containing protein" evidence="1">
    <location>
        <begin position="25"/>
        <end position="148"/>
    </location>
</feature>
<evidence type="ECO:0000313" key="2">
    <source>
        <dbReference type="EMBL" id="MBO0932740.1"/>
    </source>
</evidence>
<evidence type="ECO:0008006" key="4">
    <source>
        <dbReference type="Google" id="ProtNLM"/>
    </source>
</evidence>
<dbReference type="Proteomes" id="UP000664795">
    <property type="component" value="Unassembled WGS sequence"/>
</dbReference>
<proteinExistence type="predicted"/>
<organism evidence="2 3">
    <name type="scientific">Fibrella aquatilis</name>
    <dbReference type="NCBI Taxonomy" id="2817059"/>
    <lineage>
        <taxon>Bacteria</taxon>
        <taxon>Pseudomonadati</taxon>
        <taxon>Bacteroidota</taxon>
        <taxon>Cytophagia</taxon>
        <taxon>Cytophagales</taxon>
        <taxon>Spirosomataceae</taxon>
        <taxon>Fibrella</taxon>
    </lineage>
</organism>
<comment type="caution">
    <text evidence="2">The sequence shown here is derived from an EMBL/GenBank/DDBJ whole genome shotgun (WGS) entry which is preliminary data.</text>
</comment>
<accession>A0A939K1Y4</accession>
<evidence type="ECO:0000313" key="3">
    <source>
        <dbReference type="Proteomes" id="UP000664795"/>
    </source>
</evidence>
<protein>
    <recommendedName>
        <fullName evidence="4">Lipocalin-like domain-containing protein</fullName>
    </recommendedName>
</protein>
<dbReference type="RefSeq" id="WP_207336705.1">
    <property type="nucleotide sequence ID" value="NZ_JAFMYU010000014.1"/>
</dbReference>
<feature type="signal peptide" evidence="1">
    <location>
        <begin position="1"/>
        <end position="24"/>
    </location>
</feature>
<name>A0A939K1Y4_9BACT</name>
<dbReference type="AlphaFoldDB" id="A0A939K1Y4"/>
<evidence type="ECO:0000256" key="1">
    <source>
        <dbReference type="SAM" id="SignalP"/>
    </source>
</evidence>
<reference evidence="2 3" key="1">
    <citation type="submission" date="2021-03" db="EMBL/GenBank/DDBJ databases">
        <title>Fibrella sp. HMF5036 genome sequencing and assembly.</title>
        <authorList>
            <person name="Kang H."/>
            <person name="Kim H."/>
            <person name="Bae S."/>
            <person name="Joh K."/>
        </authorList>
    </citation>
    <scope>NUCLEOTIDE SEQUENCE [LARGE SCALE GENOMIC DNA]</scope>
    <source>
        <strain evidence="2 3">HMF5036</strain>
    </source>
</reference>